<name>A0A9P4UJ67_9PEZI</name>
<organism evidence="3 4">
    <name type="scientific">Polychaeton citri CBS 116435</name>
    <dbReference type="NCBI Taxonomy" id="1314669"/>
    <lineage>
        <taxon>Eukaryota</taxon>
        <taxon>Fungi</taxon>
        <taxon>Dikarya</taxon>
        <taxon>Ascomycota</taxon>
        <taxon>Pezizomycotina</taxon>
        <taxon>Dothideomycetes</taxon>
        <taxon>Dothideomycetidae</taxon>
        <taxon>Capnodiales</taxon>
        <taxon>Capnodiaceae</taxon>
        <taxon>Polychaeton</taxon>
    </lineage>
</organism>
<evidence type="ECO:0000256" key="1">
    <source>
        <dbReference type="ARBA" id="ARBA00022737"/>
    </source>
</evidence>
<gene>
    <name evidence="3" type="ORF">K431DRAFT_236238</name>
</gene>
<accession>A0A9P4UJ67</accession>
<dbReference type="PROSITE" id="PS50837">
    <property type="entry name" value="NACHT"/>
    <property type="match status" value="1"/>
</dbReference>
<feature type="domain" description="NACHT" evidence="2">
    <location>
        <begin position="184"/>
        <end position="334"/>
    </location>
</feature>
<evidence type="ECO:0000259" key="2">
    <source>
        <dbReference type="PROSITE" id="PS50837"/>
    </source>
</evidence>
<dbReference type="Pfam" id="PF24883">
    <property type="entry name" value="NPHP3_N"/>
    <property type="match status" value="1"/>
</dbReference>
<reference evidence="3" key="1">
    <citation type="journal article" date="2020" name="Stud. Mycol.">
        <title>101 Dothideomycetes genomes: a test case for predicting lifestyles and emergence of pathogens.</title>
        <authorList>
            <person name="Haridas S."/>
            <person name="Albert R."/>
            <person name="Binder M."/>
            <person name="Bloem J."/>
            <person name="Labutti K."/>
            <person name="Salamov A."/>
            <person name="Andreopoulos B."/>
            <person name="Baker S."/>
            <person name="Barry K."/>
            <person name="Bills G."/>
            <person name="Bluhm B."/>
            <person name="Cannon C."/>
            <person name="Castanera R."/>
            <person name="Culley D."/>
            <person name="Daum C."/>
            <person name="Ezra D."/>
            <person name="Gonzalez J."/>
            <person name="Henrissat B."/>
            <person name="Kuo A."/>
            <person name="Liang C."/>
            <person name="Lipzen A."/>
            <person name="Lutzoni F."/>
            <person name="Magnuson J."/>
            <person name="Mondo S."/>
            <person name="Nolan M."/>
            <person name="Ohm R."/>
            <person name="Pangilinan J."/>
            <person name="Park H.-J."/>
            <person name="Ramirez L."/>
            <person name="Alfaro M."/>
            <person name="Sun H."/>
            <person name="Tritt A."/>
            <person name="Yoshinaga Y."/>
            <person name="Zwiers L.-H."/>
            <person name="Turgeon B."/>
            <person name="Goodwin S."/>
            <person name="Spatafora J."/>
            <person name="Crous P."/>
            <person name="Grigoriev I."/>
        </authorList>
    </citation>
    <scope>NUCLEOTIDE SEQUENCE</scope>
    <source>
        <strain evidence="3">CBS 116435</strain>
    </source>
</reference>
<dbReference type="AlphaFoldDB" id="A0A9P4UJ67"/>
<keyword evidence="1" id="KW-0677">Repeat</keyword>
<protein>
    <recommendedName>
        <fullName evidence="2">NACHT domain-containing protein</fullName>
    </recommendedName>
</protein>
<dbReference type="SUPFAM" id="SSF52540">
    <property type="entry name" value="P-loop containing nucleoside triphosphate hydrolases"/>
    <property type="match status" value="1"/>
</dbReference>
<dbReference type="Proteomes" id="UP000799441">
    <property type="component" value="Unassembled WGS sequence"/>
</dbReference>
<dbReference type="InterPro" id="IPR056884">
    <property type="entry name" value="NPHP3-like_N"/>
</dbReference>
<dbReference type="EMBL" id="MU003901">
    <property type="protein sequence ID" value="KAF2716054.1"/>
    <property type="molecule type" value="Genomic_DNA"/>
</dbReference>
<dbReference type="InterPro" id="IPR007111">
    <property type="entry name" value="NACHT_NTPase"/>
</dbReference>
<dbReference type="InterPro" id="IPR027417">
    <property type="entry name" value="P-loop_NTPase"/>
</dbReference>
<keyword evidence="4" id="KW-1185">Reference proteome</keyword>
<dbReference type="PANTHER" id="PTHR10039:SF14">
    <property type="entry name" value="NACHT DOMAIN-CONTAINING PROTEIN"/>
    <property type="match status" value="1"/>
</dbReference>
<proteinExistence type="predicted"/>
<evidence type="ECO:0000313" key="4">
    <source>
        <dbReference type="Proteomes" id="UP000799441"/>
    </source>
</evidence>
<dbReference type="Gene3D" id="3.40.50.300">
    <property type="entry name" value="P-loop containing nucleotide triphosphate hydrolases"/>
    <property type="match status" value="1"/>
</dbReference>
<sequence>GALLTGLELALNVSNRIKAYTQFHAQLPPSSNSGNLRISLVRLLFHVLEFLARAIRYYSNSSVSKVARALQDSGSVLEFENICRRLCDVVDHDASICDRDVERDWRIELDKKLRSLDMIQDLHAKVSDLCDKMDLVKLDLALDHAKGATYDSSTEGDLPRCLPGTRVELLCQISSWARDRNGKRIFWLCGKAGTGKSTISRTVAESLNEDHLLGATFFFRRGQASRSHAGLFFPTIAIQLADKFPHLGHAIAAALRKDSLLREGYLVKQFEGLLLRPMQEAFQGNPPVKDIVLVIDALDECENEEEVSIILKLLKRIEDINTARVRIFVTSRPDLSVLEAFQNVTKDFFQDIWLEEAQAMSIRSDLHIFFDHEFSQIQERRRTRHYFSNPLPEQWPGQGDIRLLVDRAHPLFIVASTLCRYISKAKKPHEQLQRFLTQQREYGSLTGLTATYLPILKQATSADTEQQQNENIIAFQAIIGPLALLCDPLSSVALSELLEVDIDDIGTLLPSLLSVLSVSESAENKPDPHASITLFHLSFRDFLLDPEVGDPETKHRSVFWLDEAKTHKRLAKKCLRLLSTNTLKQNLCDVLAPGTRRSEVSKSQIDDSLSDAVIYACCYWVQHTVDSRENLLDDGQEHNFLKKHLLHWMEAVCWLGKLSDIIHSIKKLQSIVDVSRYS</sequence>
<dbReference type="OrthoDB" id="674604at2759"/>
<feature type="non-terminal residue" evidence="3">
    <location>
        <position position="1"/>
    </location>
</feature>
<comment type="caution">
    <text evidence="3">The sequence shown here is derived from an EMBL/GenBank/DDBJ whole genome shotgun (WGS) entry which is preliminary data.</text>
</comment>
<dbReference type="PANTHER" id="PTHR10039">
    <property type="entry name" value="AMELOGENIN"/>
    <property type="match status" value="1"/>
</dbReference>
<evidence type="ECO:0000313" key="3">
    <source>
        <dbReference type="EMBL" id="KAF2716054.1"/>
    </source>
</evidence>